<evidence type="ECO:0000256" key="11">
    <source>
        <dbReference type="ARBA" id="ARBA00032305"/>
    </source>
</evidence>
<evidence type="ECO:0000256" key="2">
    <source>
        <dbReference type="ARBA" id="ARBA00001968"/>
    </source>
</evidence>
<evidence type="ECO:0000256" key="4">
    <source>
        <dbReference type="ARBA" id="ARBA00011233"/>
    </source>
</evidence>
<dbReference type="EC" id="4.1.1.112" evidence="6"/>
<comment type="catalytic activity">
    <reaction evidence="1">
        <text>4-hydroxy-4-methyl-2-oxoglutarate = 2 pyruvate</text>
        <dbReference type="Rhea" id="RHEA:22748"/>
        <dbReference type="ChEBI" id="CHEBI:15361"/>
        <dbReference type="ChEBI" id="CHEBI:58276"/>
        <dbReference type="EC" id="4.1.3.17"/>
    </reaction>
</comment>
<evidence type="ECO:0000256" key="8">
    <source>
        <dbReference type="ARBA" id="ARBA00025046"/>
    </source>
</evidence>
<comment type="subunit">
    <text evidence="4">Homotrimer.</text>
</comment>
<protein>
    <recommendedName>
        <fullName evidence="7">Putative 4-hydroxy-4-methyl-2-oxoglutarate aldolase</fullName>
        <ecNumber evidence="6">4.1.1.112</ecNumber>
        <ecNumber evidence="5">4.1.3.17</ecNumber>
    </recommendedName>
    <alternativeName>
        <fullName evidence="11">Oxaloacetate decarboxylase</fullName>
    </alternativeName>
    <alternativeName>
        <fullName evidence="9">Regulator of ribonuclease activity homolog</fullName>
    </alternativeName>
    <alternativeName>
        <fullName evidence="10">RraA-like protein</fullName>
    </alternativeName>
</protein>
<comment type="catalytic activity">
    <reaction evidence="12">
        <text>oxaloacetate + H(+) = pyruvate + CO2</text>
        <dbReference type="Rhea" id="RHEA:15641"/>
        <dbReference type="ChEBI" id="CHEBI:15361"/>
        <dbReference type="ChEBI" id="CHEBI:15378"/>
        <dbReference type="ChEBI" id="CHEBI:16452"/>
        <dbReference type="ChEBI" id="CHEBI:16526"/>
        <dbReference type="EC" id="4.1.1.112"/>
    </reaction>
</comment>
<dbReference type="InterPro" id="IPR036704">
    <property type="entry name" value="RraA/RraA-like_sf"/>
</dbReference>
<evidence type="ECO:0000256" key="9">
    <source>
        <dbReference type="ARBA" id="ARBA00029596"/>
    </source>
</evidence>
<evidence type="ECO:0000256" key="6">
    <source>
        <dbReference type="ARBA" id="ARBA00012947"/>
    </source>
</evidence>
<dbReference type="EMBL" id="JBHSBH010000007">
    <property type="protein sequence ID" value="MFC3996444.1"/>
    <property type="molecule type" value="Genomic_DNA"/>
</dbReference>
<evidence type="ECO:0000256" key="1">
    <source>
        <dbReference type="ARBA" id="ARBA00001342"/>
    </source>
</evidence>
<dbReference type="PANTHER" id="PTHR33254">
    <property type="entry name" value="4-HYDROXY-4-METHYL-2-OXOGLUTARATE ALDOLASE 3-RELATED"/>
    <property type="match status" value="1"/>
</dbReference>
<evidence type="ECO:0000256" key="3">
    <source>
        <dbReference type="ARBA" id="ARBA00008621"/>
    </source>
</evidence>
<evidence type="ECO:0000256" key="10">
    <source>
        <dbReference type="ARBA" id="ARBA00030169"/>
    </source>
</evidence>
<dbReference type="SUPFAM" id="SSF89562">
    <property type="entry name" value="RraA-like"/>
    <property type="match status" value="1"/>
</dbReference>
<evidence type="ECO:0000313" key="13">
    <source>
        <dbReference type="EMBL" id="MFC3996444.1"/>
    </source>
</evidence>
<dbReference type="Gene3D" id="3.50.30.40">
    <property type="entry name" value="Ribonuclease E inhibitor RraA/RraA-like"/>
    <property type="match status" value="1"/>
</dbReference>
<evidence type="ECO:0000313" key="14">
    <source>
        <dbReference type="Proteomes" id="UP001595847"/>
    </source>
</evidence>
<evidence type="ECO:0000256" key="7">
    <source>
        <dbReference type="ARBA" id="ARBA00016549"/>
    </source>
</evidence>
<evidence type="ECO:0000256" key="5">
    <source>
        <dbReference type="ARBA" id="ARBA00012213"/>
    </source>
</evidence>
<dbReference type="Proteomes" id="UP001595847">
    <property type="component" value="Unassembled WGS sequence"/>
</dbReference>
<comment type="function">
    <text evidence="8">Catalyzes the aldol cleavage of 4-hydroxy-4-methyl-2-oxoglutarate (HMG) into 2 molecules of pyruvate. Also contains a secondary oxaloacetate (OAA) decarboxylase activity due to the common pyruvate enolate transition state formed following C-C bond cleavage in the retro-aldol and decarboxylation reactions.</text>
</comment>
<dbReference type="EC" id="4.1.3.17" evidence="5"/>
<dbReference type="CDD" id="cd16841">
    <property type="entry name" value="RraA_family"/>
    <property type="match status" value="1"/>
</dbReference>
<gene>
    <name evidence="13" type="ORF">ACFOVU_10985</name>
</gene>
<sequence length="224" mass="22659">MALAETLTAVGTAVLARNGGLPLGSHLFPVWPGASFAATALPVRCAPGDNLAIHVAVAQAPSGGALVVDVAGEAEYGYLDEILAVAARMRDIAGIVLDGCVRDIGAIARTGLPVFSAGVAVREPGHDAGGAVGREVHLTGDRGPTPVRRGDWLVADDDGVVCLPRGRVAGIVADAVESASHDRRLLDALISGKSTLDLLNLDPTRVAGWQGAGVGADRSAERAG</sequence>
<keyword evidence="14" id="KW-1185">Reference proteome</keyword>
<dbReference type="RefSeq" id="WP_378532488.1">
    <property type="nucleotide sequence ID" value="NZ_JBHSBH010000007.1"/>
</dbReference>
<dbReference type="PANTHER" id="PTHR33254:SF4">
    <property type="entry name" value="4-HYDROXY-4-METHYL-2-OXOGLUTARATE ALDOLASE 3-RELATED"/>
    <property type="match status" value="1"/>
</dbReference>
<reference evidence="14" key="1">
    <citation type="journal article" date="2019" name="Int. J. Syst. Evol. Microbiol.">
        <title>The Global Catalogue of Microorganisms (GCM) 10K type strain sequencing project: providing services to taxonomists for standard genome sequencing and annotation.</title>
        <authorList>
            <consortium name="The Broad Institute Genomics Platform"/>
            <consortium name="The Broad Institute Genome Sequencing Center for Infectious Disease"/>
            <person name="Wu L."/>
            <person name="Ma J."/>
        </authorList>
    </citation>
    <scope>NUCLEOTIDE SEQUENCE [LARGE SCALE GENOMIC DNA]</scope>
    <source>
        <strain evidence="14">TBRC 1826</strain>
    </source>
</reference>
<evidence type="ECO:0000256" key="12">
    <source>
        <dbReference type="ARBA" id="ARBA00047973"/>
    </source>
</evidence>
<organism evidence="13 14">
    <name type="scientific">Nocardiopsis sediminis</name>
    <dbReference type="NCBI Taxonomy" id="1778267"/>
    <lineage>
        <taxon>Bacteria</taxon>
        <taxon>Bacillati</taxon>
        <taxon>Actinomycetota</taxon>
        <taxon>Actinomycetes</taxon>
        <taxon>Streptosporangiales</taxon>
        <taxon>Nocardiopsidaceae</taxon>
        <taxon>Nocardiopsis</taxon>
    </lineage>
</organism>
<dbReference type="Pfam" id="PF03737">
    <property type="entry name" value="RraA-like"/>
    <property type="match status" value="1"/>
</dbReference>
<accession>A0ABV8FJY3</accession>
<comment type="similarity">
    <text evidence="3">Belongs to the class II aldolase/RraA-like family.</text>
</comment>
<comment type="caution">
    <text evidence="13">The sequence shown here is derived from an EMBL/GenBank/DDBJ whole genome shotgun (WGS) entry which is preliminary data.</text>
</comment>
<proteinExistence type="inferred from homology"/>
<name>A0ABV8FJY3_9ACTN</name>
<dbReference type="InterPro" id="IPR005493">
    <property type="entry name" value="RraA/RraA-like"/>
</dbReference>
<comment type="cofactor">
    <cofactor evidence="2">
        <name>a divalent metal cation</name>
        <dbReference type="ChEBI" id="CHEBI:60240"/>
    </cofactor>
</comment>